<name>A0A8H6XE86_9AGAR</name>
<organism evidence="2 3">
    <name type="scientific">Mycena sanguinolenta</name>
    <dbReference type="NCBI Taxonomy" id="230812"/>
    <lineage>
        <taxon>Eukaryota</taxon>
        <taxon>Fungi</taxon>
        <taxon>Dikarya</taxon>
        <taxon>Basidiomycota</taxon>
        <taxon>Agaricomycotina</taxon>
        <taxon>Agaricomycetes</taxon>
        <taxon>Agaricomycetidae</taxon>
        <taxon>Agaricales</taxon>
        <taxon>Marasmiineae</taxon>
        <taxon>Mycenaceae</taxon>
        <taxon>Mycena</taxon>
    </lineage>
</organism>
<feature type="signal peptide" evidence="1">
    <location>
        <begin position="1"/>
        <end position="21"/>
    </location>
</feature>
<gene>
    <name evidence="2" type="ORF">MSAN_02206900</name>
</gene>
<evidence type="ECO:0000313" key="2">
    <source>
        <dbReference type="EMBL" id="KAF7338840.1"/>
    </source>
</evidence>
<keyword evidence="3" id="KW-1185">Reference proteome</keyword>
<dbReference type="OrthoDB" id="3010635at2759"/>
<comment type="caution">
    <text evidence="2">The sequence shown here is derived from an EMBL/GenBank/DDBJ whole genome shotgun (WGS) entry which is preliminary data.</text>
</comment>
<evidence type="ECO:0000313" key="3">
    <source>
        <dbReference type="Proteomes" id="UP000623467"/>
    </source>
</evidence>
<proteinExistence type="predicted"/>
<keyword evidence="1" id="KW-0732">Signal</keyword>
<dbReference type="EMBL" id="JACAZH010000032">
    <property type="protein sequence ID" value="KAF7338840.1"/>
    <property type="molecule type" value="Genomic_DNA"/>
</dbReference>
<feature type="chain" id="PRO_5034416181" evidence="1">
    <location>
        <begin position="22"/>
        <end position="132"/>
    </location>
</feature>
<reference evidence="2" key="1">
    <citation type="submission" date="2020-05" db="EMBL/GenBank/DDBJ databases">
        <title>Mycena genomes resolve the evolution of fungal bioluminescence.</title>
        <authorList>
            <person name="Tsai I.J."/>
        </authorList>
    </citation>
    <scope>NUCLEOTIDE SEQUENCE</scope>
    <source>
        <strain evidence="2">160909Yilan</strain>
    </source>
</reference>
<sequence>MTFWALFWVLFLVLPNVLVLAAPGSCSFLSEDQLQSVPGWAALQTAVEGTYGTSPYKIVTNDRQFPTKPASMCAGVAKGWVWFEYHARVQGHYKWSFKIEEILPDIVDRRVPDVTRVSYPAKLRRAADLSDL</sequence>
<dbReference type="Proteomes" id="UP000623467">
    <property type="component" value="Unassembled WGS sequence"/>
</dbReference>
<accession>A0A8H6XE86</accession>
<dbReference type="AlphaFoldDB" id="A0A8H6XE86"/>
<protein>
    <submittedName>
        <fullName evidence="2">Uncharacterized protein</fullName>
    </submittedName>
</protein>
<evidence type="ECO:0000256" key="1">
    <source>
        <dbReference type="SAM" id="SignalP"/>
    </source>
</evidence>